<feature type="region of interest" description="Disordered" evidence="6">
    <location>
        <begin position="1"/>
        <end position="50"/>
    </location>
</feature>
<feature type="compositionally biased region" description="Low complexity" evidence="6">
    <location>
        <begin position="26"/>
        <end position="48"/>
    </location>
</feature>
<evidence type="ECO:0000313" key="9">
    <source>
        <dbReference type="EMBL" id="QIX02392.1"/>
    </source>
</evidence>
<dbReference type="GO" id="GO:0031122">
    <property type="term" value="P:cytoplasmic microtubule organization"/>
    <property type="evidence" value="ECO:0007669"/>
    <property type="project" value="TreeGrafter"/>
</dbReference>
<reference evidence="9 10" key="1">
    <citation type="journal article" date="2016" name="Sci. Rep.">
        <title>Peltaster fructicola genome reveals evolution from an invasive phytopathogen to an ectophytic parasite.</title>
        <authorList>
            <person name="Xu C."/>
            <person name="Chen H."/>
            <person name="Gleason M.L."/>
            <person name="Xu J.R."/>
            <person name="Liu H."/>
            <person name="Zhang R."/>
            <person name="Sun G."/>
        </authorList>
    </citation>
    <scope>NUCLEOTIDE SEQUENCE [LARGE SCALE GENOMIC DNA]</scope>
    <source>
        <strain evidence="9 10">LNHT1506</strain>
    </source>
</reference>
<dbReference type="Gene3D" id="1.20.120.1900">
    <property type="entry name" value="Gamma-tubulin complex, C-terminal domain"/>
    <property type="match status" value="1"/>
</dbReference>
<dbReference type="GO" id="GO:0043015">
    <property type="term" value="F:gamma-tubulin binding"/>
    <property type="evidence" value="ECO:0007669"/>
    <property type="project" value="InterPro"/>
</dbReference>
<feature type="domain" description="Gamma tubulin complex component protein N-terminal" evidence="8">
    <location>
        <begin position="149"/>
        <end position="491"/>
    </location>
</feature>
<gene>
    <name evidence="9" type="ORF">AMS68_007909</name>
</gene>
<dbReference type="InterPro" id="IPR041470">
    <property type="entry name" value="GCP_N"/>
</dbReference>
<dbReference type="OrthoDB" id="2192946at2759"/>
<dbReference type="PANTHER" id="PTHR19302">
    <property type="entry name" value="GAMMA TUBULIN COMPLEX PROTEIN"/>
    <property type="match status" value="1"/>
</dbReference>
<evidence type="ECO:0000313" key="10">
    <source>
        <dbReference type="Proteomes" id="UP000503462"/>
    </source>
</evidence>
<evidence type="ECO:0000256" key="2">
    <source>
        <dbReference type="ARBA" id="ARBA00022490"/>
    </source>
</evidence>
<organism evidence="9 10">
    <name type="scientific">Peltaster fructicola</name>
    <dbReference type="NCBI Taxonomy" id="286661"/>
    <lineage>
        <taxon>Eukaryota</taxon>
        <taxon>Fungi</taxon>
        <taxon>Dikarya</taxon>
        <taxon>Ascomycota</taxon>
        <taxon>Pezizomycotina</taxon>
        <taxon>Dothideomycetes</taxon>
        <taxon>Dothideomycetes incertae sedis</taxon>
        <taxon>Peltaster</taxon>
    </lineage>
</organism>
<evidence type="ECO:0000256" key="6">
    <source>
        <dbReference type="SAM" id="MobiDB-lite"/>
    </source>
</evidence>
<dbReference type="Pfam" id="PF04130">
    <property type="entry name" value="GCP_C_terminal"/>
    <property type="match status" value="1"/>
</dbReference>
<accession>A0A6H0Y5S5</accession>
<name>A0A6H0Y5S5_9PEZI</name>
<dbReference type="GO" id="GO:0051321">
    <property type="term" value="P:meiotic cell cycle"/>
    <property type="evidence" value="ECO:0007669"/>
    <property type="project" value="TreeGrafter"/>
</dbReference>
<dbReference type="GO" id="GO:0007020">
    <property type="term" value="P:microtubule nucleation"/>
    <property type="evidence" value="ECO:0007669"/>
    <property type="project" value="InterPro"/>
</dbReference>
<dbReference type="GO" id="GO:0044732">
    <property type="term" value="C:mitotic spindle pole body"/>
    <property type="evidence" value="ECO:0007669"/>
    <property type="project" value="TreeGrafter"/>
</dbReference>
<dbReference type="InterPro" id="IPR007259">
    <property type="entry name" value="GCP"/>
</dbReference>
<dbReference type="GO" id="GO:0005874">
    <property type="term" value="C:microtubule"/>
    <property type="evidence" value="ECO:0007669"/>
    <property type="project" value="UniProtKB-KW"/>
</dbReference>
<sequence>MASTSRAPRAASINDRRASLAMKQQTRPTSTPESSLLTKKTTTTTVDTTRARSTEHAAVLRRNRVTMGPGANGDRDSFHESVNQIPEPKTSPSMEPAWQPTATLLSIAVTQAPLACRVSIPPQAKHAPIALQGPNLASLDLHKQEKAMIDDLLFVLLGLEGQYITFGINREPYDPFDERSRLAGPVFTIARGLDPSLRDLTQQVLKTATCTSALDAFVEVMSRYEKGSVSHALCAAIRKIQKDFQILVAQLEHQYLTNENFSLHQLSLHLKKSVHVMNLLFSLTQEILVQNGLLGNTEEDESSNDEDDFENVLAAINGGASERGKKSCIGGALLTLLIKRLQSLAGDPQAKEVLTSLLAEASKPYIRMLNEWLHHGNVKDPHFEFMIKEAKSIKREGLEQDYTDDYWEKRYTIRQEHVPQQLAGVVERCLLAGKYLNVVRECSRGESLMVNFDNNLSALKGMPQDIFDPNLLLSVNSAYHHANAALMRLLLTTHQLPQRLKSLKHYFFLDRSDWFTYFLELSHSELRKHAKQSNAGKLQSLLDLVLHTPGSVAAEDPFKEDIRVILNDTALTGYLMRIVNTQGMDAEATSLNNSYNPAADSVSGKEDDDLRVHQVLTLDTSVPFPLSLIISRVTLTRYQFLFRYLLSLKYLEHQLIASWAEAGGIGSVVKSSSISYKEANAWRRSNGGARIELWKRRAWCLRSRMLTFVQQLLYFCTAEVIDPAWKSFMARVTGSLQDKSEDKTGDEAPGTTSTDAAADPKRTADELMQDHVDFLATCLKECMLTNSKLLRINSKVTSTCAHFATYTASFTRSLDRIAPVGATQHFSRHLKILLDALNYLAATETLKVVQTRSLFLRQSTEADTITMALRVRIANVEVIRSHDIVACTDNLATWFSMINMAWHCPRSVLQSNASSTSAKLAFTDRHHRPPHQKTPLLSHHSSIEYHKTSSRLPVSFEGHYSQQ</sequence>
<comment type="subcellular location">
    <subcellularLocation>
        <location evidence="5">Cytoplasm</location>
        <location evidence="5">Cytoskeleton</location>
        <location evidence="5">Microtubule organizing center</location>
    </subcellularLocation>
</comment>
<evidence type="ECO:0000259" key="8">
    <source>
        <dbReference type="Pfam" id="PF17681"/>
    </source>
</evidence>
<feature type="domain" description="Gamma tubulin complex component C-terminal" evidence="7">
    <location>
        <begin position="496"/>
        <end position="844"/>
    </location>
</feature>
<dbReference type="GO" id="GO:0000922">
    <property type="term" value="C:spindle pole"/>
    <property type="evidence" value="ECO:0007669"/>
    <property type="project" value="InterPro"/>
</dbReference>
<dbReference type="InterPro" id="IPR042241">
    <property type="entry name" value="GCP_C_sf"/>
</dbReference>
<feature type="region of interest" description="Disordered" evidence="6">
    <location>
        <begin position="66"/>
        <end position="96"/>
    </location>
</feature>
<dbReference type="Pfam" id="PF17681">
    <property type="entry name" value="GCP_N_terminal"/>
    <property type="match status" value="1"/>
</dbReference>
<dbReference type="GO" id="GO:0000930">
    <property type="term" value="C:gamma-tubulin complex"/>
    <property type="evidence" value="ECO:0007669"/>
    <property type="project" value="TreeGrafter"/>
</dbReference>
<dbReference type="InterPro" id="IPR040457">
    <property type="entry name" value="GCP_C"/>
</dbReference>
<dbReference type="GO" id="GO:0051225">
    <property type="term" value="P:spindle assembly"/>
    <property type="evidence" value="ECO:0007669"/>
    <property type="project" value="TreeGrafter"/>
</dbReference>
<dbReference type="FunFam" id="1.20.120.1900:FF:000011">
    <property type="entry name" value="Spindle pole body component"/>
    <property type="match status" value="1"/>
</dbReference>
<protein>
    <recommendedName>
        <fullName evidence="5">Spindle pole body component</fullName>
    </recommendedName>
</protein>
<evidence type="ECO:0000256" key="3">
    <source>
        <dbReference type="ARBA" id="ARBA00022701"/>
    </source>
</evidence>
<dbReference type="EMBL" id="CP051143">
    <property type="protein sequence ID" value="QIX02392.1"/>
    <property type="molecule type" value="Genomic_DNA"/>
</dbReference>
<feature type="region of interest" description="Disordered" evidence="6">
    <location>
        <begin position="739"/>
        <end position="761"/>
    </location>
</feature>
<dbReference type="Proteomes" id="UP000503462">
    <property type="component" value="Chromosome 5"/>
</dbReference>
<comment type="similarity">
    <text evidence="1 5">Belongs to the TUBGCP family.</text>
</comment>
<evidence type="ECO:0000256" key="1">
    <source>
        <dbReference type="ARBA" id="ARBA00010337"/>
    </source>
</evidence>
<proteinExistence type="inferred from homology"/>
<dbReference type="GO" id="GO:0051011">
    <property type="term" value="F:microtubule minus-end binding"/>
    <property type="evidence" value="ECO:0007669"/>
    <property type="project" value="TreeGrafter"/>
</dbReference>
<keyword evidence="2 5" id="KW-0963">Cytoplasm</keyword>
<keyword evidence="4 5" id="KW-0206">Cytoskeleton</keyword>
<dbReference type="PANTHER" id="PTHR19302:SF13">
    <property type="entry name" value="GAMMA-TUBULIN COMPLEX COMPONENT 2"/>
    <property type="match status" value="1"/>
</dbReference>
<evidence type="ECO:0000256" key="5">
    <source>
        <dbReference type="RuleBase" id="RU363050"/>
    </source>
</evidence>
<keyword evidence="3 5" id="KW-0493">Microtubule</keyword>
<evidence type="ECO:0000256" key="4">
    <source>
        <dbReference type="ARBA" id="ARBA00023212"/>
    </source>
</evidence>
<dbReference type="GO" id="GO:0000278">
    <property type="term" value="P:mitotic cell cycle"/>
    <property type="evidence" value="ECO:0007669"/>
    <property type="project" value="TreeGrafter"/>
</dbReference>
<evidence type="ECO:0000259" key="7">
    <source>
        <dbReference type="Pfam" id="PF04130"/>
    </source>
</evidence>
<keyword evidence="10" id="KW-1185">Reference proteome</keyword>
<dbReference type="AlphaFoldDB" id="A0A6H0Y5S5"/>